<dbReference type="InterPro" id="IPR004485">
    <property type="entry name" value="Cobalamin_biosynth_CobD/CbiB"/>
</dbReference>
<accession>A0ABV1J3U6</accession>
<proteinExistence type="inferred from homology"/>
<keyword evidence="5 9" id="KW-0169">Cobalamin biosynthesis</keyword>
<keyword evidence="6 9" id="KW-0812">Transmembrane</keyword>
<keyword evidence="11" id="KW-1185">Reference proteome</keyword>
<dbReference type="PANTHER" id="PTHR34308">
    <property type="entry name" value="COBALAMIN BIOSYNTHESIS PROTEIN CBIB"/>
    <property type="match status" value="1"/>
</dbReference>
<protein>
    <recommendedName>
        <fullName evidence="9">Cobalamin biosynthesis protein CobD</fullName>
    </recommendedName>
</protein>
<dbReference type="PANTHER" id="PTHR34308:SF1">
    <property type="entry name" value="COBALAMIN BIOSYNTHESIS PROTEIN CBIB"/>
    <property type="match status" value="1"/>
</dbReference>
<evidence type="ECO:0000313" key="11">
    <source>
        <dbReference type="Proteomes" id="UP001481872"/>
    </source>
</evidence>
<sequence length="305" mass="32788">MELVIAFVLDFLFADPDWLPHPVVGMGKIIAAEYKLILKARDGWKKPLGIACALVNTAAMYLLIRGLLSLFSGPAKTVLSVYLLYTALAAKTLHKEAHGVKKALALSVEKGRKQLSRIVGRDTAPLDEEAIVKATVETVAENTSDGIVAPLFYAALFGPAGAMAYKMVNTMDSMVGYRNETYRLAGYGAAKLDDLANLIPARLTALLMCFSAGSASLMRRALLTVKEFHGAHLSPNAGWCEAAAAGALGIELGGGHDYFGEYVYKPTIGRAINPVGPDAIDGATKLMWRSTILYLLIYAAIYFLI</sequence>
<organism evidence="10 11">
    <name type="scientific">Aedoeadaptatus acetigenes</name>
    <dbReference type="NCBI Taxonomy" id="2981723"/>
    <lineage>
        <taxon>Bacteria</taxon>
        <taxon>Bacillati</taxon>
        <taxon>Bacillota</taxon>
        <taxon>Tissierellia</taxon>
        <taxon>Tissierellales</taxon>
        <taxon>Peptoniphilaceae</taxon>
        <taxon>Aedoeadaptatus</taxon>
    </lineage>
</organism>
<comment type="similarity">
    <text evidence="3 9">Belongs to the CobD/CbiB family.</text>
</comment>
<evidence type="ECO:0000256" key="8">
    <source>
        <dbReference type="ARBA" id="ARBA00023136"/>
    </source>
</evidence>
<dbReference type="EMBL" id="JBBNPS010000001">
    <property type="protein sequence ID" value="MEQ3352858.1"/>
    <property type="molecule type" value="Genomic_DNA"/>
</dbReference>
<evidence type="ECO:0000313" key="10">
    <source>
        <dbReference type="EMBL" id="MEQ3352858.1"/>
    </source>
</evidence>
<name>A0ABV1J3U6_9FIRM</name>
<gene>
    <name evidence="10" type="primary">cbiB</name>
    <name evidence="9" type="synonym">cobD</name>
    <name evidence="10" type="ORF">AAA081_00865</name>
</gene>
<dbReference type="HAMAP" id="MF_00024">
    <property type="entry name" value="CobD_CbiB"/>
    <property type="match status" value="1"/>
</dbReference>
<reference evidence="10 11" key="1">
    <citation type="submission" date="2024-04" db="EMBL/GenBank/DDBJ databases">
        <title>Human intestinal bacterial collection.</title>
        <authorList>
            <person name="Pauvert C."/>
            <person name="Hitch T.C.A."/>
            <person name="Clavel T."/>
        </authorList>
    </citation>
    <scope>NUCLEOTIDE SEQUENCE [LARGE SCALE GENOMIC DNA]</scope>
    <source>
        <strain evidence="10 11">CLA-SR-H026</strain>
    </source>
</reference>
<evidence type="ECO:0000256" key="3">
    <source>
        <dbReference type="ARBA" id="ARBA00006263"/>
    </source>
</evidence>
<evidence type="ECO:0000256" key="9">
    <source>
        <dbReference type="HAMAP-Rule" id="MF_00024"/>
    </source>
</evidence>
<evidence type="ECO:0000256" key="2">
    <source>
        <dbReference type="ARBA" id="ARBA00004953"/>
    </source>
</evidence>
<dbReference type="Pfam" id="PF03186">
    <property type="entry name" value="CobD_Cbib"/>
    <property type="match status" value="1"/>
</dbReference>
<comment type="pathway">
    <text evidence="2 9">Cofactor biosynthesis; adenosylcobalamin biosynthesis.</text>
</comment>
<evidence type="ECO:0000256" key="7">
    <source>
        <dbReference type="ARBA" id="ARBA00022989"/>
    </source>
</evidence>
<keyword evidence="4 9" id="KW-1003">Cell membrane</keyword>
<dbReference type="RefSeq" id="WP_148471600.1">
    <property type="nucleotide sequence ID" value="NZ_JAOQJD010000001.1"/>
</dbReference>
<dbReference type="NCBIfam" id="TIGR00380">
    <property type="entry name" value="cobal_cbiB"/>
    <property type="match status" value="1"/>
</dbReference>
<comment type="subcellular location">
    <subcellularLocation>
        <location evidence="1 9">Cell membrane</location>
        <topology evidence="1 9">Multi-pass membrane protein</topology>
    </subcellularLocation>
</comment>
<evidence type="ECO:0000256" key="4">
    <source>
        <dbReference type="ARBA" id="ARBA00022475"/>
    </source>
</evidence>
<evidence type="ECO:0000256" key="1">
    <source>
        <dbReference type="ARBA" id="ARBA00004651"/>
    </source>
</evidence>
<keyword evidence="7 9" id="KW-1133">Transmembrane helix</keyword>
<dbReference type="Proteomes" id="UP001481872">
    <property type="component" value="Unassembled WGS sequence"/>
</dbReference>
<evidence type="ECO:0000256" key="6">
    <source>
        <dbReference type="ARBA" id="ARBA00022692"/>
    </source>
</evidence>
<evidence type="ECO:0000256" key="5">
    <source>
        <dbReference type="ARBA" id="ARBA00022573"/>
    </source>
</evidence>
<comment type="caution">
    <text evidence="10">The sequence shown here is derived from an EMBL/GenBank/DDBJ whole genome shotgun (WGS) entry which is preliminary data.</text>
</comment>
<comment type="function">
    <text evidence="9">Converts cobyric acid to cobinamide by the addition of aminopropanol on the F carboxylic group.</text>
</comment>
<keyword evidence="8 9" id="KW-0472">Membrane</keyword>